<dbReference type="Proteomes" id="UP001595797">
    <property type="component" value="Unassembled WGS sequence"/>
</dbReference>
<organism evidence="1 2">
    <name type="scientific">Kocuria oceani</name>
    <dbReference type="NCBI Taxonomy" id="988827"/>
    <lineage>
        <taxon>Bacteria</taxon>
        <taxon>Bacillati</taxon>
        <taxon>Actinomycetota</taxon>
        <taxon>Actinomycetes</taxon>
        <taxon>Micrococcales</taxon>
        <taxon>Micrococcaceae</taxon>
        <taxon>Kocuria</taxon>
    </lineage>
</organism>
<gene>
    <name evidence="1" type="ORF">ACFPCS_10625</name>
</gene>
<accession>A0ABV9TJA2</accession>
<sequence length="107" mass="11733">MTAYVNRHRMKPAVLAELRRCVGRRARITVLGDQWVLGSRTGRQQIFPDVESLADALVDQRLVDRSALPDDGGGDFERVLEGGHHHGAPPLDAGRLVRALLLSADTV</sequence>
<evidence type="ECO:0000313" key="1">
    <source>
        <dbReference type="EMBL" id="MFC4904017.1"/>
    </source>
</evidence>
<keyword evidence="2" id="KW-1185">Reference proteome</keyword>
<evidence type="ECO:0008006" key="3">
    <source>
        <dbReference type="Google" id="ProtNLM"/>
    </source>
</evidence>
<protein>
    <recommendedName>
        <fullName evidence="3">Transcriptional regulator</fullName>
    </recommendedName>
</protein>
<name>A0ABV9TJA2_9MICC</name>
<proteinExistence type="predicted"/>
<evidence type="ECO:0000313" key="2">
    <source>
        <dbReference type="Proteomes" id="UP001595797"/>
    </source>
</evidence>
<comment type="caution">
    <text evidence="1">The sequence shown here is derived from an EMBL/GenBank/DDBJ whole genome shotgun (WGS) entry which is preliminary data.</text>
</comment>
<dbReference type="EMBL" id="JBHSIW010000013">
    <property type="protein sequence ID" value="MFC4904017.1"/>
    <property type="molecule type" value="Genomic_DNA"/>
</dbReference>
<dbReference type="RefSeq" id="WP_047803606.1">
    <property type="nucleotide sequence ID" value="NZ_JARAMH010000013.1"/>
</dbReference>
<reference evidence="2" key="1">
    <citation type="journal article" date="2019" name="Int. J. Syst. Evol. Microbiol.">
        <title>The Global Catalogue of Microorganisms (GCM) 10K type strain sequencing project: providing services to taxonomists for standard genome sequencing and annotation.</title>
        <authorList>
            <consortium name="The Broad Institute Genomics Platform"/>
            <consortium name="The Broad Institute Genome Sequencing Center for Infectious Disease"/>
            <person name="Wu L."/>
            <person name="Ma J."/>
        </authorList>
    </citation>
    <scope>NUCLEOTIDE SEQUENCE [LARGE SCALE GENOMIC DNA]</scope>
    <source>
        <strain evidence="2">CGMCC 4.6946</strain>
    </source>
</reference>